<keyword evidence="5" id="KW-0732">Signal</keyword>
<evidence type="ECO:0000313" key="12">
    <source>
        <dbReference type="EMBL" id="PWS36384.1"/>
    </source>
</evidence>
<dbReference type="GO" id="GO:0071555">
    <property type="term" value="P:cell wall organization"/>
    <property type="evidence" value="ECO:0007669"/>
    <property type="project" value="UniProtKB-KW"/>
</dbReference>
<gene>
    <name evidence="12" type="ORF">DFH01_14540</name>
</gene>
<dbReference type="RefSeq" id="WP_109871177.1">
    <property type="nucleotide sequence ID" value="NZ_QGNA01000003.1"/>
</dbReference>
<evidence type="ECO:0000256" key="2">
    <source>
        <dbReference type="ARBA" id="ARBA00004776"/>
    </source>
</evidence>
<dbReference type="AlphaFoldDB" id="A0A317FBC7"/>
<comment type="similarity">
    <text evidence="10">Belongs to the peptidase M15 family.</text>
</comment>
<keyword evidence="3" id="KW-0645">Protease</keyword>
<evidence type="ECO:0000313" key="13">
    <source>
        <dbReference type="Proteomes" id="UP000245765"/>
    </source>
</evidence>
<dbReference type="InterPro" id="IPR009045">
    <property type="entry name" value="Zn_M74/Hedgehog-like"/>
</dbReference>
<comment type="cofactor">
    <cofactor evidence="1">
        <name>Zn(2+)</name>
        <dbReference type="ChEBI" id="CHEBI:29105"/>
    </cofactor>
</comment>
<dbReference type="OrthoDB" id="9782994at2"/>
<keyword evidence="8" id="KW-0482">Metalloprotease</keyword>
<keyword evidence="7" id="KW-0862">Zinc</keyword>
<dbReference type="Gene3D" id="3.30.1380.10">
    <property type="match status" value="1"/>
</dbReference>
<sequence length="194" mass="20529">MRRSLILGGAAAFATLVLPRTSHAAARRISLKHAGSGAKFDGTWHDGRAPDRSAMAELSEVLADPGCPPHPFDADAIAILWEVAARTRLTGELDVHSGYRTPAVNRAVHGAGDSQHLRASAVDVGIAAGRLPAVAEAALALKKGGVGVYRSRGFIHLDSGPVRNWSDGGAGTSIFRNTRFMRITGTFRIGEPRY</sequence>
<dbReference type="GO" id="GO:0006508">
    <property type="term" value="P:proteolysis"/>
    <property type="evidence" value="ECO:0007669"/>
    <property type="project" value="UniProtKB-KW"/>
</dbReference>
<keyword evidence="4" id="KW-0479">Metal-binding</keyword>
<keyword evidence="6" id="KW-0378">Hydrolase</keyword>
<evidence type="ECO:0000256" key="6">
    <source>
        <dbReference type="ARBA" id="ARBA00022801"/>
    </source>
</evidence>
<accession>A0A317FBC7</accession>
<keyword evidence="13" id="KW-1185">Reference proteome</keyword>
<dbReference type="GO" id="GO:0046872">
    <property type="term" value="F:metal ion binding"/>
    <property type="evidence" value="ECO:0007669"/>
    <property type="project" value="UniProtKB-KW"/>
</dbReference>
<evidence type="ECO:0000256" key="5">
    <source>
        <dbReference type="ARBA" id="ARBA00022729"/>
    </source>
</evidence>
<evidence type="ECO:0000256" key="7">
    <source>
        <dbReference type="ARBA" id="ARBA00022833"/>
    </source>
</evidence>
<evidence type="ECO:0000256" key="10">
    <source>
        <dbReference type="ARBA" id="ARBA00093448"/>
    </source>
</evidence>
<evidence type="ECO:0000256" key="3">
    <source>
        <dbReference type="ARBA" id="ARBA00022670"/>
    </source>
</evidence>
<dbReference type="PANTHER" id="PTHR37425:SF1">
    <property type="entry name" value="OUTER MEMBRANE PROTEIN"/>
    <property type="match status" value="1"/>
</dbReference>
<comment type="caution">
    <text evidence="12">The sequence shown here is derived from an EMBL/GenBank/DDBJ whole genome shotgun (WGS) entry which is preliminary data.</text>
</comment>
<dbReference type="Proteomes" id="UP000245765">
    <property type="component" value="Unassembled WGS sequence"/>
</dbReference>
<dbReference type="InterPro" id="IPR010275">
    <property type="entry name" value="MepK"/>
</dbReference>
<comment type="pathway">
    <text evidence="2">Cell wall biogenesis; cell wall polysaccharide biosynthesis.</text>
</comment>
<evidence type="ECO:0000256" key="11">
    <source>
        <dbReference type="ARBA" id="ARBA00093666"/>
    </source>
</evidence>
<evidence type="ECO:0000256" key="1">
    <source>
        <dbReference type="ARBA" id="ARBA00001947"/>
    </source>
</evidence>
<protein>
    <recommendedName>
        <fullName evidence="11">Murein endopeptidase K</fullName>
    </recommendedName>
</protein>
<organism evidence="12 13">
    <name type="scientific">Falsiroseomonas bella</name>
    <dbReference type="NCBI Taxonomy" id="2184016"/>
    <lineage>
        <taxon>Bacteria</taxon>
        <taxon>Pseudomonadati</taxon>
        <taxon>Pseudomonadota</taxon>
        <taxon>Alphaproteobacteria</taxon>
        <taxon>Acetobacterales</taxon>
        <taxon>Roseomonadaceae</taxon>
        <taxon>Falsiroseomonas</taxon>
    </lineage>
</organism>
<evidence type="ECO:0000256" key="9">
    <source>
        <dbReference type="ARBA" id="ARBA00023316"/>
    </source>
</evidence>
<name>A0A317FBC7_9PROT</name>
<dbReference type="SUPFAM" id="SSF55166">
    <property type="entry name" value="Hedgehog/DD-peptidase"/>
    <property type="match status" value="1"/>
</dbReference>
<dbReference type="EMBL" id="QGNA01000003">
    <property type="protein sequence ID" value="PWS36384.1"/>
    <property type="molecule type" value="Genomic_DNA"/>
</dbReference>
<keyword evidence="9" id="KW-0961">Cell wall biogenesis/degradation</keyword>
<proteinExistence type="inferred from homology"/>
<evidence type="ECO:0000256" key="8">
    <source>
        <dbReference type="ARBA" id="ARBA00023049"/>
    </source>
</evidence>
<dbReference type="Pfam" id="PF05951">
    <property type="entry name" value="Peptidase_M15_2"/>
    <property type="match status" value="1"/>
</dbReference>
<dbReference type="GO" id="GO:0008237">
    <property type="term" value="F:metallopeptidase activity"/>
    <property type="evidence" value="ECO:0007669"/>
    <property type="project" value="UniProtKB-KW"/>
</dbReference>
<dbReference type="PANTHER" id="PTHR37425">
    <property type="match status" value="1"/>
</dbReference>
<reference evidence="13" key="1">
    <citation type="submission" date="2018-05" db="EMBL/GenBank/DDBJ databases">
        <authorList>
            <person name="Du Z."/>
            <person name="Wang X."/>
        </authorList>
    </citation>
    <scope>NUCLEOTIDE SEQUENCE [LARGE SCALE GENOMIC DNA]</scope>
    <source>
        <strain evidence="13">CQN31</strain>
    </source>
</reference>
<evidence type="ECO:0000256" key="4">
    <source>
        <dbReference type="ARBA" id="ARBA00022723"/>
    </source>
</evidence>